<feature type="compositionally biased region" description="Basic residues" evidence="1">
    <location>
        <begin position="137"/>
        <end position="147"/>
    </location>
</feature>
<gene>
    <name evidence="3" type="ORF">HK439_23150</name>
</gene>
<evidence type="ECO:0000313" key="3">
    <source>
        <dbReference type="EMBL" id="MBD1549168.1"/>
    </source>
</evidence>
<organism evidence="3 4">
    <name type="scientific">Roseibium aggregatum</name>
    <dbReference type="NCBI Taxonomy" id="187304"/>
    <lineage>
        <taxon>Bacteria</taxon>
        <taxon>Pseudomonadati</taxon>
        <taxon>Pseudomonadota</taxon>
        <taxon>Alphaproteobacteria</taxon>
        <taxon>Hyphomicrobiales</taxon>
        <taxon>Stappiaceae</taxon>
        <taxon>Roseibium</taxon>
    </lineage>
</organism>
<comment type="caution">
    <text evidence="3">The sequence shown here is derived from an EMBL/GenBank/DDBJ whole genome shotgun (WGS) entry which is preliminary data.</text>
</comment>
<dbReference type="Pfam" id="PF09361">
    <property type="entry name" value="Phasin_2"/>
    <property type="match status" value="1"/>
</dbReference>
<evidence type="ECO:0000313" key="4">
    <source>
        <dbReference type="Proteomes" id="UP000598467"/>
    </source>
</evidence>
<sequence>MMMPAFSNWAFAEREDRLEEKTFEGFQHAHRTVWDQAEKAFDDHMNFVSHRLHEDFECAKALGECTMPDQAFATLQTFYTKMADEYQSHFKKQFELLQNGLNESMATAEELGETALETASELAHAAEESAQEATKPVSRKKTPASKS</sequence>
<protein>
    <recommendedName>
        <fullName evidence="2">Phasin domain-containing protein</fullName>
    </recommendedName>
</protein>
<proteinExistence type="predicted"/>
<name>A0A926P3S8_9HYPH</name>
<dbReference type="AlphaFoldDB" id="A0A926P3S8"/>
<feature type="region of interest" description="Disordered" evidence="1">
    <location>
        <begin position="119"/>
        <end position="147"/>
    </location>
</feature>
<evidence type="ECO:0000259" key="2">
    <source>
        <dbReference type="Pfam" id="PF09361"/>
    </source>
</evidence>
<evidence type="ECO:0000256" key="1">
    <source>
        <dbReference type="SAM" id="MobiDB-lite"/>
    </source>
</evidence>
<feature type="domain" description="Phasin" evidence="2">
    <location>
        <begin position="19"/>
        <end position="110"/>
    </location>
</feature>
<dbReference type="InterPro" id="IPR018968">
    <property type="entry name" value="Phasin"/>
</dbReference>
<dbReference type="EMBL" id="JABFCZ010000031">
    <property type="protein sequence ID" value="MBD1549168.1"/>
    <property type="molecule type" value="Genomic_DNA"/>
</dbReference>
<reference evidence="3" key="1">
    <citation type="submission" date="2020-05" db="EMBL/GenBank/DDBJ databases">
        <title>Identification of trans-AT polyketide cluster in two marine bacteria, producers of a novel glutaramide-containing polyketide sesbanimide D and analogs.</title>
        <authorList>
            <person name="Kacar D."/>
            <person name="Rodriguez P."/>
            <person name="Canedo L."/>
            <person name="Gonzalez E."/>
            <person name="Galan B."/>
            <person name="De La Calle F."/>
            <person name="Garcia J.L."/>
        </authorList>
    </citation>
    <scope>NUCLEOTIDE SEQUENCE</scope>
    <source>
        <strain evidence="3">PHM038</strain>
    </source>
</reference>
<dbReference type="Proteomes" id="UP000598467">
    <property type="component" value="Unassembled WGS sequence"/>
</dbReference>
<accession>A0A926P3S8</accession>